<feature type="signal peptide" evidence="2">
    <location>
        <begin position="1"/>
        <end position="22"/>
    </location>
</feature>
<dbReference type="GO" id="GO:0015918">
    <property type="term" value="P:sterol transport"/>
    <property type="evidence" value="ECO:0007669"/>
    <property type="project" value="TreeGrafter"/>
</dbReference>
<dbReference type="EMBL" id="JAOPGA020000614">
    <property type="protein sequence ID" value="KAL0479964.1"/>
    <property type="molecule type" value="Genomic_DNA"/>
</dbReference>
<name>A0AAW2YNW2_9EUKA</name>
<feature type="chain" id="PRO_5044718131" evidence="2">
    <location>
        <begin position="23"/>
        <end position="286"/>
    </location>
</feature>
<keyword evidence="1" id="KW-0812">Transmembrane</keyword>
<dbReference type="EMBL" id="JAOPGA020000434">
    <property type="protein sequence ID" value="KAL0478588.1"/>
    <property type="molecule type" value="Genomic_DNA"/>
</dbReference>
<evidence type="ECO:0000313" key="4">
    <source>
        <dbReference type="EMBL" id="KAL0478588.1"/>
    </source>
</evidence>
<dbReference type="GO" id="GO:0016020">
    <property type="term" value="C:membrane"/>
    <property type="evidence" value="ECO:0007669"/>
    <property type="project" value="TreeGrafter"/>
</dbReference>
<sequence length="286" mass="31630">MKSACILLLIATVLLLAKNADALCTMTSNGTLVGKVYPTKKNTNPVTLTDESYNLLMATCSNFKGVHQFCCNEDQVNTLAINFKKIDLLLWHCSSCQNNFKKMWCDFTCSPDQQSFVSVSEMQTEPGMEDFIATVKFNVALDWEKEFWDSCKKNKIGSTSISDTYAGSVRNMLQGMVDAQKPTPYITYTYSESDKVGYSADVEGCQDACLCAYCDSACLKGPKPTPDYSCRIFGMGCMNFGYIIMGVVIGLFVVAVASAMLTRAISYLKSRNSQTEEISINARLIK</sequence>
<dbReference type="PANTHER" id="PTHR45727:SF2">
    <property type="entry name" value="NPC INTRACELLULAR CHOLESTEROL TRANSPORTER 1"/>
    <property type="match status" value="1"/>
</dbReference>
<keyword evidence="2" id="KW-0732">Signal</keyword>
<keyword evidence="6" id="KW-1185">Reference proteome</keyword>
<feature type="domain" description="Niemann-Pick C1 N-terminal" evidence="3">
    <location>
        <begin position="24"/>
        <end position="237"/>
    </location>
</feature>
<reference evidence="4 6" key="1">
    <citation type="submission" date="2024-03" db="EMBL/GenBank/DDBJ databases">
        <title>The Acrasis kona genome and developmental transcriptomes reveal deep origins of eukaryotic multicellular pathways.</title>
        <authorList>
            <person name="Sheikh S."/>
            <person name="Fu C.-J."/>
            <person name="Brown M.W."/>
            <person name="Baldauf S.L."/>
        </authorList>
    </citation>
    <scope>NUCLEOTIDE SEQUENCE [LARGE SCALE GENOMIC DNA]</scope>
    <source>
        <strain evidence="4 6">ATCC MYA-3509</strain>
    </source>
</reference>
<dbReference type="Pfam" id="PF16414">
    <property type="entry name" value="NPC1_N"/>
    <property type="match status" value="1"/>
</dbReference>
<dbReference type="Proteomes" id="UP001431209">
    <property type="component" value="Unassembled WGS sequence"/>
</dbReference>
<protein>
    <submittedName>
        <fullName evidence="5">Niemann-Pick type C-related protein</fullName>
    </submittedName>
</protein>
<accession>A0AAW2YNW2</accession>
<evidence type="ECO:0000313" key="6">
    <source>
        <dbReference type="Proteomes" id="UP001431209"/>
    </source>
</evidence>
<evidence type="ECO:0000259" key="3">
    <source>
        <dbReference type="Pfam" id="PF16414"/>
    </source>
</evidence>
<keyword evidence="1" id="KW-0472">Membrane</keyword>
<dbReference type="GO" id="GO:0032934">
    <property type="term" value="F:sterol binding"/>
    <property type="evidence" value="ECO:0007669"/>
    <property type="project" value="TreeGrafter"/>
</dbReference>
<evidence type="ECO:0000256" key="1">
    <source>
        <dbReference type="SAM" id="Phobius"/>
    </source>
</evidence>
<keyword evidence="1" id="KW-1133">Transmembrane helix</keyword>
<evidence type="ECO:0000256" key="2">
    <source>
        <dbReference type="SAM" id="SignalP"/>
    </source>
</evidence>
<evidence type="ECO:0000313" key="5">
    <source>
        <dbReference type="EMBL" id="KAL0479964.1"/>
    </source>
</evidence>
<proteinExistence type="predicted"/>
<dbReference type="PANTHER" id="PTHR45727">
    <property type="entry name" value="NPC INTRACELLULAR CHOLESTEROL TRANSPORTER 1"/>
    <property type="match status" value="1"/>
</dbReference>
<gene>
    <name evidence="5" type="ORF">AKO1_000655</name>
    <name evidence="4" type="ORF">AKO1_008150</name>
</gene>
<dbReference type="InterPro" id="IPR032190">
    <property type="entry name" value="NPC1_N"/>
</dbReference>
<organism evidence="4 6">
    <name type="scientific">Acrasis kona</name>
    <dbReference type="NCBI Taxonomy" id="1008807"/>
    <lineage>
        <taxon>Eukaryota</taxon>
        <taxon>Discoba</taxon>
        <taxon>Heterolobosea</taxon>
        <taxon>Tetramitia</taxon>
        <taxon>Eutetramitia</taxon>
        <taxon>Acrasidae</taxon>
        <taxon>Acrasis</taxon>
    </lineage>
</organism>
<dbReference type="AlphaFoldDB" id="A0AAW2YNW2"/>
<comment type="caution">
    <text evidence="4">The sequence shown here is derived from an EMBL/GenBank/DDBJ whole genome shotgun (WGS) entry which is preliminary data.</text>
</comment>
<feature type="transmembrane region" description="Helical" evidence="1">
    <location>
        <begin position="240"/>
        <end position="261"/>
    </location>
</feature>